<comment type="caution">
    <text evidence="1">The sequence shown here is derived from an EMBL/GenBank/DDBJ whole genome shotgun (WGS) entry which is preliminary data.</text>
</comment>
<protein>
    <submittedName>
        <fullName evidence="1">Uncharacterized protein</fullName>
    </submittedName>
</protein>
<sequence>MKPISILAIVFVLATGLIIGFAISKNNNEIQAGTINSQTKLSVSDIKNVTLKSNVSNPGTTDIVVQLHNGSVQTITTYDDIYTEHYHPIEYWNGEIYVIRRIGDPDADSDWADQLWQIGLD</sequence>
<dbReference type="AlphaFoldDB" id="A0A2H0YTT4"/>
<evidence type="ECO:0000313" key="2">
    <source>
        <dbReference type="Proteomes" id="UP000228711"/>
    </source>
</evidence>
<organism evidence="1 2">
    <name type="scientific">Candidatus Kerfeldbacteria bacterium CG08_land_8_20_14_0_20_42_7</name>
    <dbReference type="NCBI Taxonomy" id="2014245"/>
    <lineage>
        <taxon>Bacteria</taxon>
        <taxon>Candidatus Kerfeldiibacteriota</taxon>
    </lineage>
</organism>
<gene>
    <name evidence="1" type="ORF">COT25_00540</name>
</gene>
<reference evidence="2" key="1">
    <citation type="submission" date="2017-09" db="EMBL/GenBank/DDBJ databases">
        <title>Depth-based differentiation of microbial function through sediment-hosted aquifers and enrichment of novel symbionts in the deep terrestrial subsurface.</title>
        <authorList>
            <person name="Probst A.J."/>
            <person name="Ladd B."/>
            <person name="Jarett J.K."/>
            <person name="Geller-Mcgrath D.E."/>
            <person name="Sieber C.M.K."/>
            <person name="Emerson J.B."/>
            <person name="Anantharaman K."/>
            <person name="Thomas B.C."/>
            <person name="Malmstrom R."/>
            <person name="Stieglmeier M."/>
            <person name="Klingl A."/>
            <person name="Woyke T."/>
            <person name="Ryan C.M."/>
            <person name="Banfield J.F."/>
        </authorList>
    </citation>
    <scope>NUCLEOTIDE SEQUENCE [LARGE SCALE GENOMIC DNA]</scope>
</reference>
<dbReference type="Proteomes" id="UP000228711">
    <property type="component" value="Unassembled WGS sequence"/>
</dbReference>
<feature type="non-terminal residue" evidence="1">
    <location>
        <position position="121"/>
    </location>
</feature>
<dbReference type="EMBL" id="PEXV01000019">
    <property type="protein sequence ID" value="PIS41911.1"/>
    <property type="molecule type" value="Genomic_DNA"/>
</dbReference>
<proteinExistence type="predicted"/>
<name>A0A2H0YTT4_9BACT</name>
<accession>A0A2H0YTT4</accession>
<evidence type="ECO:0000313" key="1">
    <source>
        <dbReference type="EMBL" id="PIS41911.1"/>
    </source>
</evidence>